<dbReference type="PANTHER" id="PTHR13315:SF0">
    <property type="entry name" value="METALLOPHOSPHOESTERASE 1"/>
    <property type="match status" value="1"/>
</dbReference>
<evidence type="ECO:0000313" key="7">
    <source>
        <dbReference type="EMBL" id="OWZ03923.1"/>
    </source>
</evidence>
<keyword evidence="6" id="KW-0812">Transmembrane</keyword>
<evidence type="ECO:0000313" key="8">
    <source>
        <dbReference type="Proteomes" id="UP000198211"/>
    </source>
</evidence>
<dbReference type="GO" id="GO:0006506">
    <property type="term" value="P:GPI anchor biosynthetic process"/>
    <property type="evidence" value="ECO:0007669"/>
    <property type="project" value="InterPro"/>
</dbReference>
<protein>
    <submittedName>
        <fullName evidence="7">Metallophosphoesterase 1</fullName>
    </submittedName>
</protein>
<evidence type="ECO:0000256" key="4">
    <source>
        <dbReference type="ARBA" id="ARBA00023136"/>
    </source>
</evidence>
<evidence type="ECO:0000256" key="3">
    <source>
        <dbReference type="ARBA" id="ARBA00022801"/>
    </source>
</evidence>
<dbReference type="EMBL" id="NBNE01005249">
    <property type="protein sequence ID" value="OWZ03923.1"/>
    <property type="molecule type" value="Genomic_DNA"/>
</dbReference>
<dbReference type="Proteomes" id="UP000198211">
    <property type="component" value="Unassembled WGS sequence"/>
</dbReference>
<dbReference type="GO" id="GO:0016787">
    <property type="term" value="F:hydrolase activity"/>
    <property type="evidence" value="ECO:0007669"/>
    <property type="project" value="UniProtKB-KW"/>
</dbReference>
<accession>A0A225VEW1</accession>
<evidence type="ECO:0000256" key="5">
    <source>
        <dbReference type="ARBA" id="ARBA00023211"/>
    </source>
</evidence>
<comment type="caution">
    <text evidence="7">The sequence shown here is derived from an EMBL/GenBank/DDBJ whole genome shotgun (WGS) entry which is preliminary data.</text>
</comment>
<keyword evidence="8" id="KW-1185">Reference proteome</keyword>
<evidence type="ECO:0000256" key="1">
    <source>
        <dbReference type="ARBA" id="ARBA00001936"/>
    </source>
</evidence>
<dbReference type="GO" id="GO:0016020">
    <property type="term" value="C:membrane"/>
    <property type="evidence" value="ECO:0007669"/>
    <property type="project" value="GOC"/>
</dbReference>
<keyword evidence="5" id="KW-0464">Manganese</keyword>
<name>A0A225VEW1_9STRA</name>
<gene>
    <name evidence="7" type="ORF">PHMEG_00024268</name>
</gene>
<keyword evidence="3" id="KW-0378">Hydrolase</keyword>
<dbReference type="AlphaFoldDB" id="A0A225VEW1"/>
<evidence type="ECO:0000256" key="6">
    <source>
        <dbReference type="SAM" id="Phobius"/>
    </source>
</evidence>
<dbReference type="InterPro" id="IPR033308">
    <property type="entry name" value="PGAP5/Cdc1/Ted1"/>
</dbReference>
<feature type="non-terminal residue" evidence="7">
    <location>
        <position position="1"/>
    </location>
</feature>
<dbReference type="OrthoDB" id="5977743at2759"/>
<keyword evidence="2" id="KW-0479">Metal-binding</keyword>
<comment type="cofactor">
    <cofactor evidence="1">
        <name>Mn(2+)</name>
        <dbReference type="ChEBI" id="CHEBI:29035"/>
    </cofactor>
</comment>
<keyword evidence="6" id="KW-1133">Transmembrane helix</keyword>
<sequence>DSDVTTSEVNTGASSFLDRINFDELRTRTRERVILLTHLPLYWEDDLQCGDVRRREVGHVTYEAHAWCAYQHPATMEHTVPTFLWGQRPDPSCVLLRLPRTEPVKARQPEVTMCHLPKEPFIFVTYAAIIVVAHGVRFSRRLRVPKVKTKGA</sequence>
<dbReference type="PANTHER" id="PTHR13315">
    <property type="entry name" value="METALLO PHOSPHOESTERASE RELATED"/>
    <property type="match status" value="1"/>
</dbReference>
<proteinExistence type="predicted"/>
<dbReference type="GO" id="GO:0046872">
    <property type="term" value="F:metal ion binding"/>
    <property type="evidence" value="ECO:0007669"/>
    <property type="project" value="UniProtKB-KW"/>
</dbReference>
<keyword evidence="4 6" id="KW-0472">Membrane</keyword>
<organism evidence="7 8">
    <name type="scientific">Phytophthora megakarya</name>
    <dbReference type="NCBI Taxonomy" id="4795"/>
    <lineage>
        <taxon>Eukaryota</taxon>
        <taxon>Sar</taxon>
        <taxon>Stramenopiles</taxon>
        <taxon>Oomycota</taxon>
        <taxon>Peronosporomycetes</taxon>
        <taxon>Peronosporales</taxon>
        <taxon>Peronosporaceae</taxon>
        <taxon>Phytophthora</taxon>
    </lineage>
</organism>
<evidence type="ECO:0000256" key="2">
    <source>
        <dbReference type="ARBA" id="ARBA00022723"/>
    </source>
</evidence>
<reference evidence="8" key="1">
    <citation type="submission" date="2017-03" db="EMBL/GenBank/DDBJ databases">
        <title>Phytopthora megakarya and P. palmivora, two closely related causual agents of cacao black pod achieved similar genome size and gene model numbers by different mechanisms.</title>
        <authorList>
            <person name="Ali S."/>
            <person name="Shao J."/>
            <person name="Larry D.J."/>
            <person name="Kronmiller B."/>
            <person name="Shen D."/>
            <person name="Strem M.D."/>
            <person name="Melnick R.L."/>
            <person name="Guiltinan M.J."/>
            <person name="Tyler B.M."/>
            <person name="Meinhardt L.W."/>
            <person name="Bailey B.A."/>
        </authorList>
    </citation>
    <scope>NUCLEOTIDE SEQUENCE [LARGE SCALE GENOMIC DNA]</scope>
    <source>
        <strain evidence="8">zdho120</strain>
    </source>
</reference>
<feature type="transmembrane region" description="Helical" evidence="6">
    <location>
        <begin position="121"/>
        <end position="138"/>
    </location>
</feature>
<dbReference type="STRING" id="4795.A0A225VEW1"/>